<evidence type="ECO:0000313" key="2">
    <source>
        <dbReference type="EMBL" id="TCI04780.1"/>
    </source>
</evidence>
<dbReference type="Proteomes" id="UP000292554">
    <property type="component" value="Unassembled WGS sequence"/>
</dbReference>
<evidence type="ECO:0008006" key="4">
    <source>
        <dbReference type="Google" id="ProtNLM"/>
    </source>
</evidence>
<keyword evidence="3" id="KW-1185">Reference proteome</keyword>
<proteinExistence type="predicted"/>
<dbReference type="EMBL" id="SJXE01000001">
    <property type="protein sequence ID" value="TCI04780.1"/>
    <property type="molecule type" value="Genomic_DNA"/>
</dbReference>
<accession>A0ABY2ANM3</accession>
<gene>
    <name evidence="2" type="ORF">EZV61_02070</name>
</gene>
<dbReference type="RefSeq" id="WP_131414163.1">
    <property type="nucleotide sequence ID" value="NZ_SJXE01000001.1"/>
</dbReference>
<protein>
    <recommendedName>
        <fullName evidence="4">ATP synthase F0 subunit 8</fullName>
    </recommendedName>
</protein>
<organism evidence="2 3">
    <name type="scientific">Corallincola luteus</name>
    <dbReference type="NCBI Taxonomy" id="1775177"/>
    <lineage>
        <taxon>Bacteria</taxon>
        <taxon>Pseudomonadati</taxon>
        <taxon>Pseudomonadota</taxon>
        <taxon>Gammaproteobacteria</taxon>
        <taxon>Alteromonadales</taxon>
        <taxon>Psychromonadaceae</taxon>
        <taxon>Corallincola</taxon>
    </lineage>
</organism>
<evidence type="ECO:0000313" key="3">
    <source>
        <dbReference type="Proteomes" id="UP000292554"/>
    </source>
</evidence>
<comment type="caution">
    <text evidence="2">The sequence shown here is derived from an EMBL/GenBank/DDBJ whole genome shotgun (WGS) entry which is preliminary data.</text>
</comment>
<reference evidence="2 3" key="1">
    <citation type="submission" date="2019-02" db="EMBL/GenBank/DDBJ databases">
        <title>Corallincola luteus sp. nov., a marine bacterium isolated from surface sediment of Bohai Sea in China.</title>
        <authorList>
            <person name="Ren Q."/>
        </authorList>
    </citation>
    <scope>NUCLEOTIDE SEQUENCE [LARGE SCALE GENOMIC DNA]</scope>
    <source>
        <strain evidence="2 3">DASS28</strain>
    </source>
</reference>
<sequence length="140" mass="15659">MNQLYIFILLLALFLCLFRLAAWVVGMDRIARAFPAKGSEKTSWPYASVGFRRLSHRRWIWFSLWGIVVSEGHLSIFMPVVFLRRCFPQASIPVGSLVATGVKKRSLAFSYSEFAVGNTGVLINLPQRVVTAISNGANHA</sequence>
<keyword evidence="1" id="KW-0812">Transmembrane</keyword>
<keyword evidence="1" id="KW-0472">Membrane</keyword>
<evidence type="ECO:0000256" key="1">
    <source>
        <dbReference type="SAM" id="Phobius"/>
    </source>
</evidence>
<name>A0ABY2ANM3_9GAMM</name>
<feature type="transmembrane region" description="Helical" evidence="1">
    <location>
        <begin position="59"/>
        <end position="83"/>
    </location>
</feature>
<keyword evidence="1" id="KW-1133">Transmembrane helix</keyword>